<evidence type="ECO:0000259" key="5">
    <source>
        <dbReference type="PROSITE" id="PS51186"/>
    </source>
</evidence>
<evidence type="ECO:0000313" key="7">
    <source>
        <dbReference type="Proteomes" id="UP000183104"/>
    </source>
</evidence>
<reference evidence="7" key="1">
    <citation type="submission" date="2016-10" db="EMBL/GenBank/DDBJ databases">
        <authorList>
            <person name="Varghese N."/>
        </authorList>
    </citation>
    <scope>NUCLEOTIDE SEQUENCE [LARGE SCALE GENOMIC DNA]</scope>
    <source>
        <strain evidence="7">HL 19</strain>
    </source>
</reference>
<keyword evidence="3 6" id="KW-0808">Transferase</keyword>
<evidence type="ECO:0000256" key="1">
    <source>
        <dbReference type="ARBA" id="ARBA00005395"/>
    </source>
</evidence>
<accession>A0A1G5C480</accession>
<evidence type="ECO:0000313" key="6">
    <source>
        <dbReference type="EMBL" id="SCX97127.1"/>
    </source>
</evidence>
<dbReference type="SUPFAM" id="SSF55729">
    <property type="entry name" value="Acyl-CoA N-acyltransferases (Nat)"/>
    <property type="match status" value="1"/>
</dbReference>
<dbReference type="Gene3D" id="3.40.630.30">
    <property type="match status" value="1"/>
</dbReference>
<dbReference type="NCBIfam" id="TIGR01575">
    <property type="entry name" value="rimI"/>
    <property type="match status" value="1"/>
</dbReference>
<organism evidence="6 7">
    <name type="scientific">Thiohalorhabdus denitrificans</name>
    <dbReference type="NCBI Taxonomy" id="381306"/>
    <lineage>
        <taxon>Bacteria</taxon>
        <taxon>Pseudomonadati</taxon>
        <taxon>Pseudomonadota</taxon>
        <taxon>Gammaproteobacteria</taxon>
        <taxon>Thiohalorhabdales</taxon>
        <taxon>Thiohalorhabdaceae</taxon>
        <taxon>Thiohalorhabdus</taxon>
    </lineage>
</organism>
<dbReference type="InterPro" id="IPR006464">
    <property type="entry name" value="AcTrfase_RimI/Ard1"/>
</dbReference>
<proteinExistence type="inferred from homology"/>
<dbReference type="GO" id="GO:0008080">
    <property type="term" value="F:N-acetyltransferase activity"/>
    <property type="evidence" value="ECO:0007669"/>
    <property type="project" value="InterPro"/>
</dbReference>
<keyword evidence="2" id="KW-0963">Cytoplasm</keyword>
<name>A0A1G5C480_9GAMM</name>
<dbReference type="RefSeq" id="WP_054966601.1">
    <property type="nucleotide sequence ID" value="NZ_FMUN01000002.1"/>
</dbReference>
<gene>
    <name evidence="6" type="ORF">SAMN05661077_0886</name>
</gene>
<dbReference type="AlphaFoldDB" id="A0A1G5C480"/>
<evidence type="ECO:0000256" key="3">
    <source>
        <dbReference type="ARBA" id="ARBA00022679"/>
    </source>
</evidence>
<sequence length="163" mass="17848">MQPDLDRCRLRPMALADLPGVVDNEGSCHYSAWTADLFRTSLTSGQRCRVVELDGAIAGHGVLSVTGPEAEILNLCIGNRFRGRGLGRTLLRHLLAAAREAGAEDVFLEVRVSNERARRLYEEEGFLRMGKRPAYYPGPNGREDGLILGRHIGEALFSDPCGA</sequence>
<dbReference type="InterPro" id="IPR000182">
    <property type="entry name" value="GNAT_dom"/>
</dbReference>
<dbReference type="InterPro" id="IPR050680">
    <property type="entry name" value="YpeA/RimI_acetyltransf"/>
</dbReference>
<keyword evidence="7" id="KW-1185">Reference proteome</keyword>
<dbReference type="EMBL" id="FMUN01000002">
    <property type="protein sequence ID" value="SCX97127.1"/>
    <property type="molecule type" value="Genomic_DNA"/>
</dbReference>
<dbReference type="InterPro" id="IPR016181">
    <property type="entry name" value="Acyl_CoA_acyltransferase"/>
</dbReference>
<dbReference type="PANTHER" id="PTHR43420">
    <property type="entry name" value="ACETYLTRANSFERASE"/>
    <property type="match status" value="1"/>
</dbReference>
<comment type="similarity">
    <text evidence="1">Belongs to the acetyltransferase family. RimI subfamily.</text>
</comment>
<protein>
    <submittedName>
        <fullName evidence="6">Ribosomal-protein-alanine N-acetyltransferase</fullName>
    </submittedName>
</protein>
<keyword evidence="4" id="KW-0012">Acyltransferase</keyword>
<feature type="domain" description="N-acetyltransferase" evidence="5">
    <location>
        <begin position="8"/>
        <end position="153"/>
    </location>
</feature>
<dbReference type="STRING" id="381306.AN478_10745"/>
<dbReference type="Proteomes" id="UP000183104">
    <property type="component" value="Unassembled WGS sequence"/>
</dbReference>
<dbReference type="CDD" id="cd04301">
    <property type="entry name" value="NAT_SF"/>
    <property type="match status" value="1"/>
</dbReference>
<dbReference type="PROSITE" id="PS51186">
    <property type="entry name" value="GNAT"/>
    <property type="match status" value="1"/>
</dbReference>
<evidence type="ECO:0000256" key="2">
    <source>
        <dbReference type="ARBA" id="ARBA00022490"/>
    </source>
</evidence>
<dbReference type="Pfam" id="PF00583">
    <property type="entry name" value="Acetyltransf_1"/>
    <property type="match status" value="1"/>
</dbReference>
<evidence type="ECO:0000256" key="4">
    <source>
        <dbReference type="ARBA" id="ARBA00023315"/>
    </source>
</evidence>